<dbReference type="InterPro" id="IPR003439">
    <property type="entry name" value="ABC_transporter-like_ATP-bd"/>
</dbReference>
<evidence type="ECO:0000256" key="2">
    <source>
        <dbReference type="ARBA" id="ARBA00022448"/>
    </source>
</evidence>
<dbReference type="InterPro" id="IPR017871">
    <property type="entry name" value="ABC_transporter-like_CS"/>
</dbReference>
<dbReference type="Pfam" id="PF00005">
    <property type="entry name" value="ABC_tran"/>
    <property type="match status" value="1"/>
</dbReference>
<dbReference type="GO" id="GO:0016887">
    <property type="term" value="F:ATP hydrolysis activity"/>
    <property type="evidence" value="ECO:0007669"/>
    <property type="project" value="InterPro"/>
</dbReference>
<reference evidence="12" key="1">
    <citation type="submission" date="2020-06" db="EMBL/GenBank/DDBJ databases">
        <title>Novel chitinolytic bacterium.</title>
        <authorList>
            <person name="Ungkulpasvich U."/>
            <person name="Kosugi A."/>
            <person name="Uke A."/>
        </authorList>
    </citation>
    <scope>NUCLEOTIDE SEQUENCE</scope>
    <source>
        <strain evidence="12">UUS1-1</strain>
    </source>
</reference>
<dbReference type="GO" id="GO:0015421">
    <property type="term" value="F:ABC-type oligopeptide transporter activity"/>
    <property type="evidence" value="ECO:0007669"/>
    <property type="project" value="TreeGrafter"/>
</dbReference>
<dbReference type="FunFam" id="1.20.1560.10:FF:000011">
    <property type="entry name" value="Multidrug ABC transporter ATP-binding protein"/>
    <property type="match status" value="1"/>
</dbReference>
<feature type="transmembrane region" description="Helical" evidence="9">
    <location>
        <begin position="268"/>
        <end position="288"/>
    </location>
</feature>
<dbReference type="CDD" id="cd18552">
    <property type="entry name" value="ABC_6TM_MsbA_like"/>
    <property type="match status" value="1"/>
</dbReference>
<organism evidence="12 13">
    <name type="scientific">Capillibacterium thermochitinicola</name>
    <dbReference type="NCBI Taxonomy" id="2699427"/>
    <lineage>
        <taxon>Bacteria</taxon>
        <taxon>Bacillati</taxon>
        <taxon>Bacillota</taxon>
        <taxon>Capillibacterium</taxon>
    </lineage>
</organism>
<keyword evidence="6 12" id="KW-0067">ATP-binding</keyword>
<evidence type="ECO:0000313" key="12">
    <source>
        <dbReference type="EMBL" id="MBA2133684.1"/>
    </source>
</evidence>
<dbReference type="GO" id="GO:0005524">
    <property type="term" value="F:ATP binding"/>
    <property type="evidence" value="ECO:0007669"/>
    <property type="project" value="UniProtKB-KW"/>
</dbReference>
<dbReference type="InterPro" id="IPR039421">
    <property type="entry name" value="Type_1_exporter"/>
</dbReference>
<evidence type="ECO:0000256" key="4">
    <source>
        <dbReference type="ARBA" id="ARBA00022692"/>
    </source>
</evidence>
<sequence>MSTGYRLFLYVKPYWKEFSGAILAMVIVSLVNLAFPYLFGNYLIDRVFNAGGNIRLLNVIVVGVLFLALVKGFFSYFQRYLTSYLGQRVVTNLREEVFQHLQRMSVGFLEGQRVGELIARITSDVGQIQNIVSSGVISLLSNGFMLVGILVAVFLLNWRLALITLTVLPLIVFVVSKAGQRIRGISHRVQETIADLTAVLQEIFTGIRVVKAFTMEKHEAKRFARENEASFNANMKSAQAIALLTPMVEILYVVGLALVLWYGGLEVFYGRLTTGSLVTFFTYIGMLGTPITTLTNTINTFQQALAGADRLFEILDHREDLQDKPNAIVLPEIKGEVEFVNVSFGYRPGQEILSGINLKVAPGEVVALVGPSGAGKTSLVNLIPRFYVPTSGAVLVDGYDVRDVRIFSLRRQIGLVPQETILFGVSIWENIAYGKPDATEEEIINAAKMANAHEFITALPNGYQTLAGERGSQLSGGQKQRIAIARALLRNPRILILDEATSALDTEAERLVQEALERLMKGRTTFIIAHRLSTVQGADKIVVLSHGKIVEVGTHEELLQAHGLYAKMYGEGAIFHSDEEGQGVKGEYGEK</sequence>
<evidence type="ECO:0000256" key="1">
    <source>
        <dbReference type="ARBA" id="ARBA00004651"/>
    </source>
</evidence>
<keyword evidence="7 9" id="KW-1133">Transmembrane helix</keyword>
<dbReference type="AlphaFoldDB" id="A0A8J6LMF3"/>
<dbReference type="CDD" id="cd03251">
    <property type="entry name" value="ABCC_MsbA"/>
    <property type="match status" value="1"/>
</dbReference>
<dbReference type="InterPro" id="IPR036640">
    <property type="entry name" value="ABC1_TM_sf"/>
</dbReference>
<comment type="subcellular location">
    <subcellularLocation>
        <location evidence="1">Cell membrane</location>
        <topology evidence="1">Multi-pass membrane protein</topology>
    </subcellularLocation>
</comment>
<evidence type="ECO:0000256" key="6">
    <source>
        <dbReference type="ARBA" id="ARBA00022840"/>
    </source>
</evidence>
<feature type="transmembrane region" description="Helical" evidence="9">
    <location>
        <begin position="20"/>
        <end position="44"/>
    </location>
</feature>
<dbReference type="InterPro" id="IPR027417">
    <property type="entry name" value="P-loop_NTPase"/>
</dbReference>
<keyword evidence="5" id="KW-0547">Nucleotide-binding</keyword>
<dbReference type="SMART" id="SM00382">
    <property type="entry name" value="AAA"/>
    <property type="match status" value="1"/>
</dbReference>
<feature type="transmembrane region" description="Helical" evidence="9">
    <location>
        <begin position="56"/>
        <end position="77"/>
    </location>
</feature>
<evidence type="ECO:0000256" key="3">
    <source>
        <dbReference type="ARBA" id="ARBA00022475"/>
    </source>
</evidence>
<dbReference type="RefSeq" id="WP_181340152.1">
    <property type="nucleotide sequence ID" value="NZ_JAAKDE010000017.1"/>
</dbReference>
<dbReference type="PROSITE" id="PS00211">
    <property type="entry name" value="ABC_TRANSPORTER_1"/>
    <property type="match status" value="1"/>
</dbReference>
<dbReference type="PANTHER" id="PTHR43394:SF1">
    <property type="entry name" value="ATP-BINDING CASSETTE SUB-FAMILY B MEMBER 10, MITOCHONDRIAL"/>
    <property type="match status" value="1"/>
</dbReference>
<keyword evidence="3" id="KW-1003">Cell membrane</keyword>
<evidence type="ECO:0000313" key="13">
    <source>
        <dbReference type="Proteomes" id="UP000657177"/>
    </source>
</evidence>
<feature type="transmembrane region" description="Helical" evidence="9">
    <location>
        <begin position="144"/>
        <end position="175"/>
    </location>
</feature>
<evidence type="ECO:0000259" key="11">
    <source>
        <dbReference type="PROSITE" id="PS50929"/>
    </source>
</evidence>
<dbReference type="InterPro" id="IPR011527">
    <property type="entry name" value="ABC1_TM_dom"/>
</dbReference>
<feature type="transmembrane region" description="Helical" evidence="9">
    <location>
        <begin position="240"/>
        <end position="262"/>
    </location>
</feature>
<dbReference type="SUPFAM" id="SSF52540">
    <property type="entry name" value="P-loop containing nucleoside triphosphate hydrolases"/>
    <property type="match status" value="1"/>
</dbReference>
<keyword evidence="2" id="KW-0813">Transport</keyword>
<dbReference type="GO" id="GO:0005886">
    <property type="term" value="C:plasma membrane"/>
    <property type="evidence" value="ECO:0007669"/>
    <property type="project" value="UniProtKB-SubCell"/>
</dbReference>
<evidence type="ECO:0000259" key="10">
    <source>
        <dbReference type="PROSITE" id="PS50893"/>
    </source>
</evidence>
<feature type="domain" description="ABC transmembrane type-1" evidence="11">
    <location>
        <begin position="20"/>
        <end position="303"/>
    </location>
</feature>
<dbReference type="InterPro" id="IPR003593">
    <property type="entry name" value="AAA+_ATPase"/>
</dbReference>
<dbReference type="Gene3D" id="1.20.1560.10">
    <property type="entry name" value="ABC transporter type 1, transmembrane domain"/>
    <property type="match status" value="1"/>
</dbReference>
<feature type="domain" description="ABC transporter" evidence="10">
    <location>
        <begin position="337"/>
        <end position="571"/>
    </location>
</feature>
<dbReference type="PROSITE" id="PS50893">
    <property type="entry name" value="ABC_TRANSPORTER_2"/>
    <property type="match status" value="1"/>
</dbReference>
<dbReference type="PROSITE" id="PS50929">
    <property type="entry name" value="ABC_TM1F"/>
    <property type="match status" value="1"/>
</dbReference>
<dbReference type="EMBL" id="JAAKDE010000017">
    <property type="protein sequence ID" value="MBA2133684.1"/>
    <property type="molecule type" value="Genomic_DNA"/>
</dbReference>
<evidence type="ECO:0000256" key="7">
    <source>
        <dbReference type="ARBA" id="ARBA00022989"/>
    </source>
</evidence>
<dbReference type="Pfam" id="PF00664">
    <property type="entry name" value="ABC_membrane"/>
    <property type="match status" value="1"/>
</dbReference>
<evidence type="ECO:0000256" key="5">
    <source>
        <dbReference type="ARBA" id="ARBA00022741"/>
    </source>
</evidence>
<comment type="caution">
    <text evidence="12">The sequence shown here is derived from an EMBL/GenBank/DDBJ whole genome shotgun (WGS) entry which is preliminary data.</text>
</comment>
<name>A0A8J6LMF3_9FIRM</name>
<keyword evidence="4 9" id="KW-0812">Transmembrane</keyword>
<evidence type="ECO:0000256" key="9">
    <source>
        <dbReference type="SAM" id="Phobius"/>
    </source>
</evidence>
<dbReference type="Proteomes" id="UP000657177">
    <property type="component" value="Unassembled WGS sequence"/>
</dbReference>
<protein>
    <submittedName>
        <fullName evidence="12">ABC transporter ATP-binding protein</fullName>
    </submittedName>
</protein>
<dbReference type="FunFam" id="3.40.50.300:FF:000218">
    <property type="entry name" value="Multidrug ABC transporter ATP-binding protein"/>
    <property type="match status" value="1"/>
</dbReference>
<keyword evidence="13" id="KW-1185">Reference proteome</keyword>
<dbReference type="SUPFAM" id="SSF90123">
    <property type="entry name" value="ABC transporter transmembrane region"/>
    <property type="match status" value="1"/>
</dbReference>
<accession>A0A8J6LMF3</accession>
<gene>
    <name evidence="12" type="ORF">G5B42_09060</name>
</gene>
<evidence type="ECO:0000256" key="8">
    <source>
        <dbReference type="ARBA" id="ARBA00023136"/>
    </source>
</evidence>
<proteinExistence type="predicted"/>
<dbReference type="PANTHER" id="PTHR43394">
    <property type="entry name" value="ATP-DEPENDENT PERMEASE MDL1, MITOCHONDRIAL"/>
    <property type="match status" value="1"/>
</dbReference>
<keyword evidence="8 9" id="KW-0472">Membrane</keyword>
<dbReference type="Gene3D" id="3.40.50.300">
    <property type="entry name" value="P-loop containing nucleotide triphosphate hydrolases"/>
    <property type="match status" value="1"/>
</dbReference>